<feature type="non-terminal residue" evidence="1">
    <location>
        <position position="141"/>
    </location>
</feature>
<evidence type="ECO:0000313" key="2">
    <source>
        <dbReference type="Proteomes" id="UP000230750"/>
    </source>
</evidence>
<name>A0A2G8K6S4_STIJA</name>
<accession>A0A2G8K6S4</accession>
<evidence type="ECO:0000313" key="1">
    <source>
        <dbReference type="EMBL" id="PIK43716.1"/>
    </source>
</evidence>
<comment type="caution">
    <text evidence="1">The sequence shown here is derived from an EMBL/GenBank/DDBJ whole genome shotgun (WGS) entry which is preliminary data.</text>
</comment>
<protein>
    <submittedName>
        <fullName evidence="1">Uncharacterized protein</fullName>
    </submittedName>
</protein>
<sequence length="141" mass="16436">MGIKHSSGKYRVTKTNLPFTYDRNDGGRHDHSAEAYTIRSLITEIYRIYVFFDDGEELRIIPLSVAGRSRIVKLAILNLKCAHVHLNELICIKIGEECIKQSDRELKKRLTEESIYPPIMCLHHRKDLTVAQTMTNFYREQ</sequence>
<dbReference type="Proteomes" id="UP000230750">
    <property type="component" value="Unassembled WGS sequence"/>
</dbReference>
<organism evidence="1 2">
    <name type="scientific">Stichopus japonicus</name>
    <name type="common">Sea cucumber</name>
    <dbReference type="NCBI Taxonomy" id="307972"/>
    <lineage>
        <taxon>Eukaryota</taxon>
        <taxon>Metazoa</taxon>
        <taxon>Echinodermata</taxon>
        <taxon>Eleutherozoa</taxon>
        <taxon>Echinozoa</taxon>
        <taxon>Holothuroidea</taxon>
        <taxon>Aspidochirotacea</taxon>
        <taxon>Aspidochirotida</taxon>
        <taxon>Stichopodidae</taxon>
        <taxon>Apostichopus</taxon>
    </lineage>
</organism>
<keyword evidence="2" id="KW-1185">Reference proteome</keyword>
<proteinExistence type="predicted"/>
<reference evidence="1 2" key="1">
    <citation type="journal article" date="2017" name="PLoS Biol.">
        <title>The sea cucumber genome provides insights into morphological evolution and visceral regeneration.</title>
        <authorList>
            <person name="Zhang X."/>
            <person name="Sun L."/>
            <person name="Yuan J."/>
            <person name="Sun Y."/>
            <person name="Gao Y."/>
            <person name="Zhang L."/>
            <person name="Li S."/>
            <person name="Dai H."/>
            <person name="Hamel J.F."/>
            <person name="Liu C."/>
            <person name="Yu Y."/>
            <person name="Liu S."/>
            <person name="Lin W."/>
            <person name="Guo K."/>
            <person name="Jin S."/>
            <person name="Xu P."/>
            <person name="Storey K.B."/>
            <person name="Huan P."/>
            <person name="Zhang T."/>
            <person name="Zhou Y."/>
            <person name="Zhang J."/>
            <person name="Lin C."/>
            <person name="Li X."/>
            <person name="Xing L."/>
            <person name="Huo D."/>
            <person name="Sun M."/>
            <person name="Wang L."/>
            <person name="Mercier A."/>
            <person name="Li F."/>
            <person name="Yang H."/>
            <person name="Xiang J."/>
        </authorList>
    </citation>
    <scope>NUCLEOTIDE SEQUENCE [LARGE SCALE GENOMIC DNA]</scope>
    <source>
        <strain evidence="1">Shaxun</strain>
        <tissue evidence="1">Muscle</tissue>
    </source>
</reference>
<dbReference type="AlphaFoldDB" id="A0A2G8K6S4"/>
<gene>
    <name evidence="1" type="ORF">BSL78_19416</name>
</gene>
<dbReference type="EMBL" id="MRZV01000830">
    <property type="protein sequence ID" value="PIK43716.1"/>
    <property type="molecule type" value="Genomic_DNA"/>
</dbReference>